<feature type="domain" description="N-acetyltransferase" evidence="1">
    <location>
        <begin position="119"/>
        <end position="248"/>
    </location>
</feature>
<dbReference type="InterPro" id="IPR013653">
    <property type="entry name" value="GCN5-like_dom"/>
</dbReference>
<accession>A0ABS2NMJ7</accession>
<gene>
    <name evidence="2" type="ORF">JOC73_000566</name>
</gene>
<dbReference type="PANTHER" id="PTHR20958:SF6">
    <property type="entry name" value="GLYCINE N-ACYLTRANSFERASE-LIKE PROTEIN"/>
    <property type="match status" value="1"/>
</dbReference>
<protein>
    <submittedName>
        <fullName evidence="2">GNAT superfamily N-acetyltransferase</fullName>
    </submittedName>
</protein>
<comment type="caution">
    <text evidence="2">The sequence shown here is derived from an EMBL/GenBank/DDBJ whole genome shotgun (WGS) entry which is preliminary data.</text>
</comment>
<organism evidence="2 3">
    <name type="scientific">Alkaliphilus hydrothermalis</name>
    <dbReference type="NCBI Taxonomy" id="1482730"/>
    <lineage>
        <taxon>Bacteria</taxon>
        <taxon>Bacillati</taxon>
        <taxon>Bacillota</taxon>
        <taxon>Clostridia</taxon>
        <taxon>Peptostreptococcales</taxon>
        <taxon>Natronincolaceae</taxon>
        <taxon>Alkaliphilus</taxon>
    </lineage>
</organism>
<keyword evidence="3" id="KW-1185">Reference proteome</keyword>
<dbReference type="SUPFAM" id="SSF55729">
    <property type="entry name" value="Acyl-CoA N-acyltransferases (Nat)"/>
    <property type="match status" value="1"/>
</dbReference>
<dbReference type="Pfam" id="PF08445">
    <property type="entry name" value="FR47"/>
    <property type="match status" value="1"/>
</dbReference>
<evidence type="ECO:0000259" key="1">
    <source>
        <dbReference type="PROSITE" id="PS51186"/>
    </source>
</evidence>
<dbReference type="EMBL" id="JAFBEE010000002">
    <property type="protein sequence ID" value="MBM7614057.1"/>
    <property type="molecule type" value="Genomic_DNA"/>
</dbReference>
<dbReference type="PROSITE" id="PS51186">
    <property type="entry name" value="GNAT"/>
    <property type="match status" value="1"/>
</dbReference>
<dbReference type="InterPro" id="IPR000182">
    <property type="entry name" value="GNAT_dom"/>
</dbReference>
<name>A0ABS2NMJ7_9FIRM</name>
<dbReference type="PANTHER" id="PTHR20958">
    <property type="entry name" value="GLYCINE N-ACYLTRANSFERASE-LIKE PROTEIN"/>
    <property type="match status" value="1"/>
</dbReference>
<dbReference type="Proteomes" id="UP001314796">
    <property type="component" value="Unassembled WGS sequence"/>
</dbReference>
<dbReference type="RefSeq" id="WP_204400328.1">
    <property type="nucleotide sequence ID" value="NZ_JAFBEE010000002.1"/>
</dbReference>
<dbReference type="InterPro" id="IPR016181">
    <property type="entry name" value="Acyl_CoA_acyltransferase"/>
</dbReference>
<dbReference type="InterPro" id="IPR053225">
    <property type="entry name" value="Acyl-CoA_N-acyltransferase"/>
</dbReference>
<sequence length="248" mass="28802">MKSTNNKINQEKTLETIEILHRDEIRNINLINFMKQYPITTIGTVGDSILVKGKSDENWIYISSENEEEFKGLLSSLNPDDQYFAIMEDWMLAILTKDRDVEWTLSCMKLYFPEDKPLPALRLKAEALKPHEAEYIFNHYDYKQFTSVEYIVERINKGVALGIYEGEQLVAWVITHDDGAIGFLTVLPEYRRKGYGYDLTIAAIEKLRQLGEVAFVHIEEENIRSISLAEKTGFVKDRMIHWTKLTAK</sequence>
<evidence type="ECO:0000313" key="2">
    <source>
        <dbReference type="EMBL" id="MBM7614057.1"/>
    </source>
</evidence>
<dbReference type="CDD" id="cd04301">
    <property type="entry name" value="NAT_SF"/>
    <property type="match status" value="1"/>
</dbReference>
<reference evidence="2 3" key="1">
    <citation type="submission" date="2021-01" db="EMBL/GenBank/DDBJ databases">
        <title>Genomic Encyclopedia of Type Strains, Phase IV (KMG-IV): sequencing the most valuable type-strain genomes for metagenomic binning, comparative biology and taxonomic classification.</title>
        <authorList>
            <person name="Goeker M."/>
        </authorList>
    </citation>
    <scope>NUCLEOTIDE SEQUENCE [LARGE SCALE GENOMIC DNA]</scope>
    <source>
        <strain evidence="2 3">DSM 25890</strain>
    </source>
</reference>
<evidence type="ECO:0000313" key="3">
    <source>
        <dbReference type="Proteomes" id="UP001314796"/>
    </source>
</evidence>
<dbReference type="Gene3D" id="3.40.630.30">
    <property type="match status" value="1"/>
</dbReference>
<proteinExistence type="predicted"/>